<dbReference type="OrthoDB" id="6436624at2759"/>
<reference evidence="1 2" key="1">
    <citation type="journal article" date="2019" name="Sci. Rep.">
        <title>Orb-weaving spider Araneus ventricosus genome elucidates the spidroin gene catalogue.</title>
        <authorList>
            <person name="Kono N."/>
            <person name="Nakamura H."/>
            <person name="Ohtoshi R."/>
            <person name="Moran D.A.P."/>
            <person name="Shinohara A."/>
            <person name="Yoshida Y."/>
            <person name="Fujiwara M."/>
            <person name="Mori M."/>
            <person name="Tomita M."/>
            <person name="Arakawa K."/>
        </authorList>
    </citation>
    <scope>NUCLEOTIDE SEQUENCE [LARGE SCALE GENOMIC DNA]</scope>
</reference>
<proteinExistence type="predicted"/>
<evidence type="ECO:0000313" key="1">
    <source>
        <dbReference type="EMBL" id="GBM71101.1"/>
    </source>
</evidence>
<protein>
    <recommendedName>
        <fullName evidence="3">Pre-C2HC domain-containing protein</fullName>
    </recommendedName>
</protein>
<name>A0A4Y2I074_ARAVE</name>
<dbReference type="AlphaFoldDB" id="A0A4Y2I074"/>
<sequence length="132" mass="15005">MHKCAGRHETRECHIKTLIENPICINCNGEGHLASWRGCPKFPKINNSYPKSTYAQKLKTNLTAQTPPTYPEKITEPAAQSINHDLGDLKEIRNALKIVKDALNEFPNLLEISKRLNKSKFEKLNLLTQLIN</sequence>
<accession>A0A4Y2I074</accession>
<organism evidence="1 2">
    <name type="scientific">Araneus ventricosus</name>
    <name type="common">Orbweaver spider</name>
    <name type="synonym">Epeira ventricosa</name>
    <dbReference type="NCBI Taxonomy" id="182803"/>
    <lineage>
        <taxon>Eukaryota</taxon>
        <taxon>Metazoa</taxon>
        <taxon>Ecdysozoa</taxon>
        <taxon>Arthropoda</taxon>
        <taxon>Chelicerata</taxon>
        <taxon>Arachnida</taxon>
        <taxon>Araneae</taxon>
        <taxon>Araneomorphae</taxon>
        <taxon>Entelegynae</taxon>
        <taxon>Araneoidea</taxon>
        <taxon>Araneidae</taxon>
        <taxon>Araneus</taxon>
    </lineage>
</organism>
<gene>
    <name evidence="1" type="ORF">AVEN_146313_1</name>
</gene>
<comment type="caution">
    <text evidence="1">The sequence shown here is derived from an EMBL/GenBank/DDBJ whole genome shotgun (WGS) entry which is preliminary data.</text>
</comment>
<evidence type="ECO:0000313" key="2">
    <source>
        <dbReference type="Proteomes" id="UP000499080"/>
    </source>
</evidence>
<evidence type="ECO:0008006" key="3">
    <source>
        <dbReference type="Google" id="ProtNLM"/>
    </source>
</evidence>
<dbReference type="Proteomes" id="UP000499080">
    <property type="component" value="Unassembled WGS sequence"/>
</dbReference>
<dbReference type="EMBL" id="BGPR01002291">
    <property type="protein sequence ID" value="GBM71101.1"/>
    <property type="molecule type" value="Genomic_DNA"/>
</dbReference>
<keyword evidence="2" id="KW-1185">Reference proteome</keyword>